<organism evidence="2 3">
    <name type="scientific">Marinobacter xestospongiae</name>
    <dbReference type="NCBI Taxonomy" id="994319"/>
    <lineage>
        <taxon>Bacteria</taxon>
        <taxon>Pseudomonadati</taxon>
        <taxon>Pseudomonadota</taxon>
        <taxon>Gammaproteobacteria</taxon>
        <taxon>Pseudomonadales</taxon>
        <taxon>Marinobacteraceae</taxon>
        <taxon>Marinobacter</taxon>
    </lineage>
</organism>
<keyword evidence="1" id="KW-0812">Transmembrane</keyword>
<feature type="transmembrane region" description="Helical" evidence="1">
    <location>
        <begin position="20"/>
        <end position="45"/>
    </location>
</feature>
<dbReference type="Pfam" id="PF07963">
    <property type="entry name" value="N_methyl"/>
    <property type="match status" value="1"/>
</dbReference>
<keyword evidence="1" id="KW-1133">Transmembrane helix</keyword>
<evidence type="ECO:0000256" key="1">
    <source>
        <dbReference type="SAM" id="Phobius"/>
    </source>
</evidence>
<sequence length="338" mass="35491">MMLSFPNNDGLLPKRPDSGFTLIELMIALVLGLLVIAGVGSVFLANQNAYRTNNALGQVQESARTSFEFLARDIRSASANPCGTASVASVLKTGGDSMLYSTRDIEGWDDATTVTALPASGAGAPVAGGGGAIRLASARGSGLELDPVTGPRANIKLNGPTTSVNAGDILMLCDVNKATVFQVTNYNSANEVVVHNTGAETPGNQTKCLNHPVPQAPTGKCTSFSPSSYLAIPVNYIWYVGENDVGGRSLYRFGRGQQATSGTAEMVRGVQEMEIRYHELGSNSYVLASSVSDWELVDAARLELTVRSRGLGGASGAGTNNQPLERVFTTTVALRNQQ</sequence>
<name>A0ABU3W3A1_9GAMM</name>
<keyword evidence="3" id="KW-1185">Reference proteome</keyword>
<dbReference type="InterPro" id="IPR012902">
    <property type="entry name" value="N_methyl_site"/>
</dbReference>
<dbReference type="PROSITE" id="PS00409">
    <property type="entry name" value="PROKAR_NTER_METHYL"/>
    <property type="match status" value="1"/>
</dbReference>
<dbReference type="InterPro" id="IPR045584">
    <property type="entry name" value="Pilin-like"/>
</dbReference>
<evidence type="ECO:0000313" key="2">
    <source>
        <dbReference type="EMBL" id="MDV2080896.1"/>
    </source>
</evidence>
<dbReference type="Proteomes" id="UP001269819">
    <property type="component" value="Unassembled WGS sequence"/>
</dbReference>
<proteinExistence type="predicted"/>
<reference evidence="2 3" key="1">
    <citation type="submission" date="2023-10" db="EMBL/GenBank/DDBJ databases">
        <title>Characteristics and mechanism of a salt-tolerant marine origin heterotrophic nitrifying- aerobic denitrifying bacteria Marinobacter xestospongiae HN1.</title>
        <authorList>
            <person name="Qi R."/>
        </authorList>
    </citation>
    <scope>NUCLEOTIDE SEQUENCE [LARGE SCALE GENOMIC DNA]</scope>
    <source>
        <strain evidence="2 3">HN1</strain>
    </source>
</reference>
<dbReference type="RefSeq" id="WP_316975235.1">
    <property type="nucleotide sequence ID" value="NZ_JAWIIJ010000021.1"/>
</dbReference>
<dbReference type="EMBL" id="JAWIIJ010000021">
    <property type="protein sequence ID" value="MDV2080896.1"/>
    <property type="molecule type" value="Genomic_DNA"/>
</dbReference>
<dbReference type="InterPro" id="IPR032092">
    <property type="entry name" value="PilW"/>
</dbReference>
<keyword evidence="1" id="KW-0472">Membrane</keyword>
<gene>
    <name evidence="2" type="ORF">RYS15_19585</name>
</gene>
<comment type="caution">
    <text evidence="2">The sequence shown here is derived from an EMBL/GenBank/DDBJ whole genome shotgun (WGS) entry which is preliminary data.</text>
</comment>
<dbReference type="Pfam" id="PF16074">
    <property type="entry name" value="PilW"/>
    <property type="match status" value="1"/>
</dbReference>
<protein>
    <submittedName>
        <fullName evidence="2">Prepilin-type N-terminal cleavage/methylation domain-containing protein</fullName>
    </submittedName>
</protein>
<accession>A0ABU3W3A1</accession>
<dbReference type="SUPFAM" id="SSF54523">
    <property type="entry name" value="Pili subunits"/>
    <property type="match status" value="1"/>
</dbReference>
<evidence type="ECO:0000313" key="3">
    <source>
        <dbReference type="Proteomes" id="UP001269819"/>
    </source>
</evidence>
<dbReference type="NCBIfam" id="TIGR02532">
    <property type="entry name" value="IV_pilin_GFxxxE"/>
    <property type="match status" value="1"/>
</dbReference>